<evidence type="ECO:0000259" key="4">
    <source>
        <dbReference type="PROSITE" id="PS50949"/>
    </source>
</evidence>
<evidence type="ECO:0000256" key="3">
    <source>
        <dbReference type="ARBA" id="ARBA00023163"/>
    </source>
</evidence>
<evidence type="ECO:0000313" key="5">
    <source>
        <dbReference type="EMBL" id="AZK48775.1"/>
    </source>
</evidence>
<dbReference type="InterPro" id="IPR050679">
    <property type="entry name" value="Bact_HTH_transcr_reg"/>
</dbReference>
<dbReference type="AlphaFoldDB" id="A0A3Q8S6S6"/>
<dbReference type="InterPro" id="IPR036390">
    <property type="entry name" value="WH_DNA-bd_sf"/>
</dbReference>
<sequence length="250" mass="29190">MNTKQLNKLKRPLYINVYDELLLQIKKGEYQPGTQLPSEPELARKLGVSRATLRQALVLLQDDGLVRNLRGKGNFVLESSYNQKEQENVQLEKLSNPMHKCHISTFDQIDLHYRLDPQTEHTKQVLKRYSSPVVALERLYRQEGDLLAYAFTFMPIQTVENLSLDLDHKEKMLEFLENEAYLDANYGNIEIKYTHTVNLADPKEKLIGQDECFLLLETLYSKAEADYPLMYTKFYIPQQFSNIKFNAYNS</sequence>
<reference evidence="5 6" key="1">
    <citation type="submission" date="2018-11" db="EMBL/GenBank/DDBJ databases">
        <title>Genome sequencing of Paenibacillus lentus DSM25539(T).</title>
        <authorList>
            <person name="Kook J.-K."/>
            <person name="Park S.-N."/>
            <person name="Lim Y.K."/>
        </authorList>
    </citation>
    <scope>NUCLEOTIDE SEQUENCE [LARGE SCALE GENOMIC DNA]</scope>
    <source>
        <strain evidence="5 6">DSM 25539</strain>
    </source>
</reference>
<dbReference type="Proteomes" id="UP000273145">
    <property type="component" value="Chromosome"/>
</dbReference>
<evidence type="ECO:0000256" key="1">
    <source>
        <dbReference type="ARBA" id="ARBA00023015"/>
    </source>
</evidence>
<dbReference type="RefSeq" id="WP_125084920.1">
    <property type="nucleotide sequence ID" value="NZ_CP034248.1"/>
</dbReference>
<dbReference type="PRINTS" id="PR00035">
    <property type="entry name" value="HTHGNTR"/>
</dbReference>
<dbReference type="Pfam" id="PF00392">
    <property type="entry name" value="GntR"/>
    <property type="match status" value="1"/>
</dbReference>
<gene>
    <name evidence="5" type="ORF">EIM92_23485</name>
</gene>
<organism evidence="5 6">
    <name type="scientific">Paenibacillus lentus</name>
    <dbReference type="NCBI Taxonomy" id="1338368"/>
    <lineage>
        <taxon>Bacteria</taxon>
        <taxon>Bacillati</taxon>
        <taxon>Bacillota</taxon>
        <taxon>Bacilli</taxon>
        <taxon>Bacillales</taxon>
        <taxon>Paenibacillaceae</taxon>
        <taxon>Paenibacillus</taxon>
    </lineage>
</organism>
<dbReference type="GO" id="GO:0003700">
    <property type="term" value="F:DNA-binding transcription factor activity"/>
    <property type="evidence" value="ECO:0007669"/>
    <property type="project" value="InterPro"/>
</dbReference>
<dbReference type="CDD" id="cd07377">
    <property type="entry name" value="WHTH_GntR"/>
    <property type="match status" value="1"/>
</dbReference>
<dbReference type="InterPro" id="IPR028978">
    <property type="entry name" value="Chorismate_lyase_/UTRA_dom_sf"/>
</dbReference>
<dbReference type="InterPro" id="IPR000524">
    <property type="entry name" value="Tscrpt_reg_HTH_GntR"/>
</dbReference>
<dbReference type="SUPFAM" id="SSF64288">
    <property type="entry name" value="Chorismate lyase-like"/>
    <property type="match status" value="1"/>
</dbReference>
<accession>A0A3Q8S6S6</accession>
<proteinExistence type="predicted"/>
<keyword evidence="2" id="KW-0238">DNA-binding</keyword>
<dbReference type="GO" id="GO:0003677">
    <property type="term" value="F:DNA binding"/>
    <property type="evidence" value="ECO:0007669"/>
    <property type="project" value="UniProtKB-KW"/>
</dbReference>
<dbReference type="GO" id="GO:0045892">
    <property type="term" value="P:negative regulation of DNA-templated transcription"/>
    <property type="evidence" value="ECO:0007669"/>
    <property type="project" value="TreeGrafter"/>
</dbReference>
<evidence type="ECO:0000256" key="2">
    <source>
        <dbReference type="ARBA" id="ARBA00023125"/>
    </source>
</evidence>
<keyword evidence="1" id="KW-0805">Transcription regulation</keyword>
<protein>
    <submittedName>
        <fullName evidence="5">GntR family transcriptional regulator</fullName>
    </submittedName>
</protein>
<dbReference type="PROSITE" id="PS50949">
    <property type="entry name" value="HTH_GNTR"/>
    <property type="match status" value="1"/>
</dbReference>
<dbReference type="PANTHER" id="PTHR44846:SF1">
    <property type="entry name" value="MANNOSYL-D-GLYCERATE TRANSPORT_METABOLISM SYSTEM REPRESSOR MNGR-RELATED"/>
    <property type="match status" value="1"/>
</dbReference>
<evidence type="ECO:0000313" key="6">
    <source>
        <dbReference type="Proteomes" id="UP000273145"/>
    </source>
</evidence>
<dbReference type="OrthoDB" id="9815017at2"/>
<dbReference type="PANTHER" id="PTHR44846">
    <property type="entry name" value="MANNOSYL-D-GLYCERATE TRANSPORT/METABOLISM SYSTEM REPRESSOR MNGR-RELATED"/>
    <property type="match status" value="1"/>
</dbReference>
<dbReference type="EMBL" id="CP034248">
    <property type="protein sequence ID" value="AZK48775.1"/>
    <property type="molecule type" value="Genomic_DNA"/>
</dbReference>
<dbReference type="Gene3D" id="1.10.10.10">
    <property type="entry name" value="Winged helix-like DNA-binding domain superfamily/Winged helix DNA-binding domain"/>
    <property type="match status" value="1"/>
</dbReference>
<feature type="domain" description="HTH gntR-type" evidence="4">
    <location>
        <begin position="11"/>
        <end position="79"/>
    </location>
</feature>
<dbReference type="SUPFAM" id="SSF46785">
    <property type="entry name" value="Winged helix' DNA-binding domain"/>
    <property type="match status" value="1"/>
</dbReference>
<dbReference type="SMART" id="SM00345">
    <property type="entry name" value="HTH_GNTR"/>
    <property type="match status" value="1"/>
</dbReference>
<dbReference type="InterPro" id="IPR036388">
    <property type="entry name" value="WH-like_DNA-bd_sf"/>
</dbReference>
<dbReference type="KEGG" id="plen:EIM92_23485"/>
<name>A0A3Q8S6S6_9BACL</name>
<keyword evidence="3" id="KW-0804">Transcription</keyword>
<keyword evidence="6" id="KW-1185">Reference proteome</keyword>